<evidence type="ECO:0000256" key="7">
    <source>
        <dbReference type="PIRNR" id="PIRNR028513"/>
    </source>
</evidence>
<dbReference type="HAMAP" id="MF_01915">
    <property type="entry name" value="LPS_assembly_LptC"/>
    <property type="match status" value="1"/>
</dbReference>
<gene>
    <name evidence="6 9" type="primary">lptC</name>
    <name evidence="9" type="ORF">K0504_00355</name>
</gene>
<evidence type="ECO:0000313" key="9">
    <source>
        <dbReference type="EMBL" id="MBW8189470.1"/>
    </source>
</evidence>
<comment type="subcellular location">
    <subcellularLocation>
        <location evidence="6">Cell inner membrane</location>
        <topology evidence="6">Single-pass membrane protein</topology>
    </subcellularLocation>
</comment>
<dbReference type="NCBIfam" id="TIGR04409">
    <property type="entry name" value="LptC_YrbK"/>
    <property type="match status" value="1"/>
</dbReference>
<protein>
    <recommendedName>
        <fullName evidence="6 7">Lipopolysaccharide export system protein LptC</fullName>
    </recommendedName>
</protein>
<evidence type="ECO:0000256" key="1">
    <source>
        <dbReference type="ARBA" id="ARBA00022475"/>
    </source>
</evidence>
<comment type="subunit">
    <text evidence="6">Component of the lipopolysaccharide transport and assembly complex. Interacts with LptA and the LptBFG transporter complex.</text>
</comment>
<dbReference type="PANTHER" id="PTHR37481:SF1">
    <property type="entry name" value="LIPOPOLYSACCHARIDE EXPORT SYSTEM PROTEIN LPTC"/>
    <property type="match status" value="1"/>
</dbReference>
<dbReference type="InterPro" id="IPR052363">
    <property type="entry name" value="LPS_export_LptC"/>
</dbReference>
<proteinExistence type="inferred from homology"/>
<dbReference type="EMBL" id="JAHZSS010000001">
    <property type="protein sequence ID" value="MBW8189470.1"/>
    <property type="molecule type" value="Genomic_DNA"/>
</dbReference>
<dbReference type="Gene3D" id="2.60.450.10">
    <property type="entry name" value="Lipopolysaccharide (LPS) transport protein A like domain"/>
    <property type="match status" value="1"/>
</dbReference>
<organism evidence="9 10">
    <name type="scientific">Neiella holothuriorum</name>
    <dbReference type="NCBI Taxonomy" id="2870530"/>
    <lineage>
        <taxon>Bacteria</taxon>
        <taxon>Pseudomonadati</taxon>
        <taxon>Pseudomonadota</taxon>
        <taxon>Gammaproteobacteria</taxon>
        <taxon>Alteromonadales</taxon>
        <taxon>Echinimonadaceae</taxon>
        <taxon>Neiella</taxon>
    </lineage>
</organism>
<comment type="function">
    <text evidence="6">Involved in the assembly of lipopolysaccharide (LPS). Required for the translocation of LPS from the inner membrane to the outer membrane. Facilitates the transfer of LPS from the inner membrane to the periplasmic protein LptA. Could be a docking site for LptA.</text>
</comment>
<feature type="signal peptide" evidence="8">
    <location>
        <begin position="1"/>
        <end position="22"/>
    </location>
</feature>
<feature type="chain" id="PRO_5046898624" description="Lipopolysaccharide export system protein LptC" evidence="8">
    <location>
        <begin position="23"/>
        <end position="191"/>
    </location>
</feature>
<name>A0ABS7EB71_9GAMM</name>
<evidence type="ECO:0000313" key="10">
    <source>
        <dbReference type="Proteomes" id="UP001166251"/>
    </source>
</evidence>
<sequence length="191" mass="21478">MSRLTLVSVLLLIAALLFNALMDSDDDTPQETELWGSYEPDYVANNLFNRNYDANGQLESTVYAETMESYPDLSMTIFARPEVTLYDSNTTKKPAWHVTASEGSHYPKTQQLQLRGNVTIKANDQTSQIQTISTPFLVLEIESNQMHTDEYVTAVGPHLEMKGQGLEADLNSEQIQVLQQVETTYEHTPAN</sequence>
<dbReference type="PIRSF" id="PIRSF028513">
    <property type="entry name" value="LptC"/>
    <property type="match status" value="1"/>
</dbReference>
<keyword evidence="2 6" id="KW-0997">Cell inner membrane</keyword>
<keyword evidence="5 6" id="KW-0472">Membrane</keyword>
<keyword evidence="3 6" id="KW-0812">Transmembrane</keyword>
<keyword evidence="10" id="KW-1185">Reference proteome</keyword>
<keyword evidence="1 6" id="KW-1003">Cell membrane</keyword>
<comment type="similarity">
    <text evidence="6 7">Belongs to the LptC family.</text>
</comment>
<evidence type="ECO:0000256" key="2">
    <source>
        <dbReference type="ARBA" id="ARBA00022519"/>
    </source>
</evidence>
<dbReference type="RefSeq" id="WP_220102161.1">
    <property type="nucleotide sequence ID" value="NZ_JAHZSS010000001.1"/>
</dbReference>
<keyword evidence="4 6" id="KW-1133">Transmembrane helix</keyword>
<dbReference type="Pfam" id="PF06835">
    <property type="entry name" value="LptC"/>
    <property type="match status" value="1"/>
</dbReference>
<evidence type="ECO:0000256" key="4">
    <source>
        <dbReference type="ARBA" id="ARBA00022989"/>
    </source>
</evidence>
<accession>A0ABS7EB71</accession>
<dbReference type="PANTHER" id="PTHR37481">
    <property type="entry name" value="LIPOPOLYSACCHARIDE EXPORT SYSTEM PROTEIN LPTC"/>
    <property type="match status" value="1"/>
</dbReference>
<comment type="caution">
    <text evidence="9">The sequence shown here is derived from an EMBL/GenBank/DDBJ whole genome shotgun (WGS) entry which is preliminary data.</text>
</comment>
<dbReference type="InterPro" id="IPR026265">
    <property type="entry name" value="LptC"/>
</dbReference>
<keyword evidence="8" id="KW-0732">Signal</keyword>
<dbReference type="InterPro" id="IPR010664">
    <property type="entry name" value="LipoPS_assembly_LptC-rel"/>
</dbReference>
<comment type="function">
    <text evidence="7">Required for the translocation of lipopolysaccharide (LPS) from the inner membrane to the outer membrane.</text>
</comment>
<reference evidence="9" key="1">
    <citation type="submission" date="2021-07" db="EMBL/GenBank/DDBJ databases">
        <title>Neiella marina sp. nov., isolated from the intestinal content of sea cucumber Apostichopus japonicus.</title>
        <authorList>
            <person name="Bai X."/>
        </authorList>
    </citation>
    <scope>NUCLEOTIDE SEQUENCE</scope>
    <source>
        <strain evidence="9">126</strain>
    </source>
</reference>
<dbReference type="Proteomes" id="UP001166251">
    <property type="component" value="Unassembled WGS sequence"/>
</dbReference>
<evidence type="ECO:0000256" key="8">
    <source>
        <dbReference type="SAM" id="SignalP"/>
    </source>
</evidence>
<evidence type="ECO:0000256" key="5">
    <source>
        <dbReference type="ARBA" id="ARBA00023136"/>
    </source>
</evidence>
<evidence type="ECO:0000256" key="6">
    <source>
        <dbReference type="HAMAP-Rule" id="MF_01915"/>
    </source>
</evidence>
<evidence type="ECO:0000256" key="3">
    <source>
        <dbReference type="ARBA" id="ARBA00022692"/>
    </source>
</evidence>